<keyword evidence="1" id="KW-0812">Transmembrane</keyword>
<evidence type="ECO:0000313" key="2">
    <source>
        <dbReference type="EMBL" id="CAI7993774.1"/>
    </source>
</evidence>
<feature type="transmembrane region" description="Helical" evidence="1">
    <location>
        <begin position="6"/>
        <end position="25"/>
    </location>
</feature>
<keyword evidence="1" id="KW-1133">Transmembrane helix</keyword>
<feature type="non-terminal residue" evidence="2">
    <location>
        <position position="1"/>
    </location>
</feature>
<comment type="caution">
    <text evidence="2">The sequence shown here is derived from an EMBL/GenBank/DDBJ whole genome shotgun (WGS) entry which is preliminary data.</text>
</comment>
<keyword evidence="1" id="KW-0472">Membrane</keyword>
<sequence length="82" mass="9418">DLTPIILLVCAVALRYWLGHWWRYCAQQIFHKRGMTRPGKLVVEEERDNGVTRWPTTLAGTPATILTRLEEAEPAGEDITRE</sequence>
<dbReference type="Proteomes" id="UP001174909">
    <property type="component" value="Unassembled WGS sequence"/>
</dbReference>
<evidence type="ECO:0000313" key="3">
    <source>
        <dbReference type="Proteomes" id="UP001174909"/>
    </source>
</evidence>
<keyword evidence="3" id="KW-1185">Reference proteome</keyword>
<name>A0AA35QWP7_GEOBA</name>
<dbReference type="AlphaFoldDB" id="A0AA35QWP7"/>
<reference evidence="2" key="1">
    <citation type="submission" date="2023-03" db="EMBL/GenBank/DDBJ databases">
        <authorList>
            <person name="Steffen K."/>
            <person name="Cardenas P."/>
        </authorList>
    </citation>
    <scope>NUCLEOTIDE SEQUENCE</scope>
</reference>
<proteinExistence type="predicted"/>
<gene>
    <name evidence="2" type="ORF">GBAR_LOCUS1321</name>
</gene>
<organism evidence="2 3">
    <name type="scientific">Geodia barretti</name>
    <name type="common">Barrett's horny sponge</name>
    <dbReference type="NCBI Taxonomy" id="519541"/>
    <lineage>
        <taxon>Eukaryota</taxon>
        <taxon>Metazoa</taxon>
        <taxon>Porifera</taxon>
        <taxon>Demospongiae</taxon>
        <taxon>Heteroscleromorpha</taxon>
        <taxon>Tetractinellida</taxon>
        <taxon>Astrophorina</taxon>
        <taxon>Geodiidae</taxon>
        <taxon>Geodia</taxon>
    </lineage>
</organism>
<accession>A0AA35QWP7</accession>
<protein>
    <submittedName>
        <fullName evidence="2">Uncharacterized protein</fullName>
    </submittedName>
</protein>
<dbReference type="EMBL" id="CASHTH010000196">
    <property type="protein sequence ID" value="CAI7993774.1"/>
    <property type="molecule type" value="Genomic_DNA"/>
</dbReference>
<evidence type="ECO:0000256" key="1">
    <source>
        <dbReference type="SAM" id="Phobius"/>
    </source>
</evidence>